<dbReference type="AlphaFoldDB" id="A0AAE1EF49"/>
<comment type="caution">
    <text evidence="2">The sequence shown here is derived from an EMBL/GenBank/DDBJ whole genome shotgun (WGS) entry which is preliminary data.</text>
</comment>
<accession>A0AAE1EF49</accession>
<evidence type="ECO:0000256" key="1">
    <source>
        <dbReference type="SAM" id="MobiDB-lite"/>
    </source>
</evidence>
<proteinExistence type="predicted"/>
<organism evidence="2 3">
    <name type="scientific">Elysia crispata</name>
    <name type="common">lettuce slug</name>
    <dbReference type="NCBI Taxonomy" id="231223"/>
    <lineage>
        <taxon>Eukaryota</taxon>
        <taxon>Metazoa</taxon>
        <taxon>Spiralia</taxon>
        <taxon>Lophotrochozoa</taxon>
        <taxon>Mollusca</taxon>
        <taxon>Gastropoda</taxon>
        <taxon>Heterobranchia</taxon>
        <taxon>Euthyneura</taxon>
        <taxon>Panpulmonata</taxon>
        <taxon>Sacoglossa</taxon>
        <taxon>Placobranchoidea</taxon>
        <taxon>Plakobranchidae</taxon>
        <taxon>Elysia</taxon>
    </lineage>
</organism>
<dbReference type="Proteomes" id="UP001283361">
    <property type="component" value="Unassembled WGS sequence"/>
</dbReference>
<sequence length="122" mass="13306">MESRRGITLQRKPWEFVITNPPSGFDGAKTWGEESRRKTPPGRGEAYQRPRLPCPASGCAKIPAIGGPLTITFGLPRTRPFPAHQRPSGDRYGQPRTRTTMMTVVSEAITSCVAGAELVVSI</sequence>
<name>A0AAE1EF49_9GAST</name>
<reference evidence="2" key="1">
    <citation type="journal article" date="2023" name="G3 (Bethesda)">
        <title>A reference genome for the long-term kleptoplast-retaining sea slug Elysia crispata morphotype clarki.</title>
        <authorList>
            <person name="Eastman K.E."/>
            <person name="Pendleton A.L."/>
            <person name="Shaikh M.A."/>
            <person name="Suttiyut T."/>
            <person name="Ogas R."/>
            <person name="Tomko P."/>
            <person name="Gavelis G."/>
            <person name="Widhalm J.R."/>
            <person name="Wisecaver J.H."/>
        </authorList>
    </citation>
    <scope>NUCLEOTIDE SEQUENCE</scope>
    <source>
        <strain evidence="2">ECLA1</strain>
    </source>
</reference>
<gene>
    <name evidence="2" type="ORF">RRG08_059330</name>
</gene>
<protein>
    <submittedName>
        <fullName evidence="2">Uncharacterized protein</fullName>
    </submittedName>
</protein>
<evidence type="ECO:0000313" key="3">
    <source>
        <dbReference type="Proteomes" id="UP001283361"/>
    </source>
</evidence>
<evidence type="ECO:0000313" key="2">
    <source>
        <dbReference type="EMBL" id="KAK3804360.1"/>
    </source>
</evidence>
<feature type="region of interest" description="Disordered" evidence="1">
    <location>
        <begin position="76"/>
        <end position="96"/>
    </location>
</feature>
<keyword evidence="3" id="KW-1185">Reference proteome</keyword>
<dbReference type="EMBL" id="JAWDGP010000016">
    <property type="protein sequence ID" value="KAK3804360.1"/>
    <property type="molecule type" value="Genomic_DNA"/>
</dbReference>
<feature type="region of interest" description="Disordered" evidence="1">
    <location>
        <begin position="18"/>
        <end position="51"/>
    </location>
</feature>